<accession>A0AAD7UNU4</accession>
<comment type="caution">
    <text evidence="2">The sequence shown here is derived from an EMBL/GenBank/DDBJ whole genome shotgun (WGS) entry which is preliminary data.</text>
</comment>
<gene>
    <name evidence="2" type="ORF">CTAYLR_003713</name>
</gene>
<evidence type="ECO:0000256" key="1">
    <source>
        <dbReference type="SAM" id="SignalP"/>
    </source>
</evidence>
<name>A0AAD7UNU4_9STRA</name>
<dbReference type="SUPFAM" id="SSF52540">
    <property type="entry name" value="P-loop containing nucleoside triphosphate hydrolases"/>
    <property type="match status" value="1"/>
</dbReference>
<protein>
    <submittedName>
        <fullName evidence="2">Uncharacterized protein</fullName>
    </submittedName>
</protein>
<feature type="signal peptide" evidence="1">
    <location>
        <begin position="1"/>
        <end position="19"/>
    </location>
</feature>
<dbReference type="Gene3D" id="3.40.50.300">
    <property type="entry name" value="P-loop containing nucleotide triphosphate hydrolases"/>
    <property type="match status" value="1"/>
</dbReference>
<dbReference type="InterPro" id="IPR027417">
    <property type="entry name" value="P-loop_NTPase"/>
</dbReference>
<dbReference type="Proteomes" id="UP001230188">
    <property type="component" value="Unassembled WGS sequence"/>
</dbReference>
<dbReference type="AlphaFoldDB" id="A0AAD7UNU4"/>
<reference evidence="2" key="1">
    <citation type="submission" date="2023-01" db="EMBL/GenBank/DDBJ databases">
        <title>Metagenome sequencing of chrysophaentin producing Chrysophaeum taylorii.</title>
        <authorList>
            <person name="Davison J."/>
            <person name="Bewley C."/>
        </authorList>
    </citation>
    <scope>NUCLEOTIDE SEQUENCE</scope>
    <source>
        <strain evidence="2">NIES-1699</strain>
    </source>
</reference>
<feature type="chain" id="PRO_5042121797" evidence="1">
    <location>
        <begin position="20"/>
        <end position="467"/>
    </location>
</feature>
<sequence>MWWLSGLVLVGVLAGVCSGSRCSCENGVPLEQVVETLSRSLAGQVAGHHRVRQQLVALIQRQVWARSSGREGSVRVHLTGPSGVGKSFLTKLVATSQFEESAAYTGYRAAGLAATTAATTVALATKAASTSAALSATGALTTALAAAPLAASGAALAAAAGWRLVEFGDAFWSVEPRPFPTQCGVAWWKFTTGDGAEVVDRALAHAVRALRTCASAVLVFEDVNRLPPEALARLEKLAQPVLRHKRTTVSLGDATVLLTSDLYLEDDDAPPLEEGASYDDASAVVEAQSRRMWRADPPSWWTLGVVTLPLPPLDDADLDLAISLYLTSEVSRSVRDALRFRFATESSYFYFWSSSRHDRWTGSIAFDDQVVDHVRDFVRRGPDNWRCHAITHFHATVVEPAVDDAVALLLANSQTEGPYSAVVYTSSLLLRITPRPVSPGTPLERLVYDASWDLLHLAPRADTRPSS</sequence>
<keyword evidence="1" id="KW-0732">Signal</keyword>
<keyword evidence="3" id="KW-1185">Reference proteome</keyword>
<dbReference type="EMBL" id="JAQMWT010000047">
    <property type="protein sequence ID" value="KAJ8612516.1"/>
    <property type="molecule type" value="Genomic_DNA"/>
</dbReference>
<proteinExistence type="predicted"/>
<organism evidence="2 3">
    <name type="scientific">Chrysophaeum taylorii</name>
    <dbReference type="NCBI Taxonomy" id="2483200"/>
    <lineage>
        <taxon>Eukaryota</taxon>
        <taxon>Sar</taxon>
        <taxon>Stramenopiles</taxon>
        <taxon>Ochrophyta</taxon>
        <taxon>Pelagophyceae</taxon>
        <taxon>Pelagomonadales</taxon>
        <taxon>Pelagomonadaceae</taxon>
        <taxon>Chrysophaeum</taxon>
    </lineage>
</organism>
<evidence type="ECO:0000313" key="2">
    <source>
        <dbReference type="EMBL" id="KAJ8612516.1"/>
    </source>
</evidence>
<evidence type="ECO:0000313" key="3">
    <source>
        <dbReference type="Proteomes" id="UP001230188"/>
    </source>
</evidence>